<organism evidence="1 2">
    <name type="scientific">Plutella xylostella</name>
    <name type="common">Diamondback moth</name>
    <name type="synonym">Plutella maculipennis</name>
    <dbReference type="NCBI Taxonomy" id="51655"/>
    <lineage>
        <taxon>Eukaryota</taxon>
        <taxon>Metazoa</taxon>
        <taxon>Ecdysozoa</taxon>
        <taxon>Arthropoda</taxon>
        <taxon>Hexapoda</taxon>
        <taxon>Insecta</taxon>
        <taxon>Pterygota</taxon>
        <taxon>Neoptera</taxon>
        <taxon>Endopterygota</taxon>
        <taxon>Lepidoptera</taxon>
        <taxon>Glossata</taxon>
        <taxon>Ditrysia</taxon>
        <taxon>Yponomeutoidea</taxon>
        <taxon>Plutellidae</taxon>
        <taxon>Plutella</taxon>
    </lineage>
</organism>
<gene>
    <name evidence="1" type="ORF">JYU34_010256</name>
</gene>
<accession>A0ABQ7QJ79</accession>
<comment type="caution">
    <text evidence="1">The sequence shown here is derived from an EMBL/GenBank/DDBJ whole genome shotgun (WGS) entry which is preliminary data.</text>
</comment>
<evidence type="ECO:0000313" key="2">
    <source>
        <dbReference type="Proteomes" id="UP000823941"/>
    </source>
</evidence>
<dbReference type="EMBL" id="JAHIBW010000014">
    <property type="protein sequence ID" value="KAG7304864.1"/>
    <property type="molecule type" value="Genomic_DNA"/>
</dbReference>
<reference evidence="1 2" key="1">
    <citation type="submission" date="2021-06" db="EMBL/GenBank/DDBJ databases">
        <title>A haploid diamondback moth (Plutella xylostella L.) genome assembly resolves 31 chromosomes and identifies a diamide resistance mutation.</title>
        <authorList>
            <person name="Ward C.M."/>
            <person name="Perry K.D."/>
            <person name="Baker G."/>
            <person name="Powis K."/>
            <person name="Heckel D.G."/>
            <person name="Baxter S.W."/>
        </authorList>
    </citation>
    <scope>NUCLEOTIDE SEQUENCE [LARGE SCALE GENOMIC DNA]</scope>
    <source>
        <strain evidence="1 2">LV</strain>
        <tissue evidence="1">Single pupa</tissue>
    </source>
</reference>
<proteinExistence type="predicted"/>
<evidence type="ECO:0000313" key="1">
    <source>
        <dbReference type="EMBL" id="KAG7304864.1"/>
    </source>
</evidence>
<protein>
    <submittedName>
        <fullName evidence="1">Uncharacterized protein</fullName>
    </submittedName>
</protein>
<sequence length="106" mass="12470">MEAVQAIAAIDMVENLPRRRIKLYNARADPFSLPDVEFRSRYRFQKDTMNYIIDLVRDDIVVDQRGCGTTPELQILMRRSSYIIQHCQKRMPTLREAIGPTLIMHF</sequence>
<name>A0ABQ7QJ79_PLUXY</name>
<keyword evidence="2" id="KW-1185">Reference proteome</keyword>
<dbReference type="Proteomes" id="UP000823941">
    <property type="component" value="Chromosome 14"/>
</dbReference>